<keyword evidence="8" id="KW-1185">Reference proteome</keyword>
<reference evidence="9" key="1">
    <citation type="submission" date="2019-09" db="UniProtKB">
        <authorList>
            <consortium name="WormBaseParasite"/>
        </authorList>
    </citation>
    <scope>IDENTIFICATION</scope>
</reference>
<evidence type="ECO:0000256" key="2">
    <source>
        <dbReference type="ARBA" id="ARBA00022692"/>
    </source>
</evidence>
<dbReference type="CDD" id="cd00112">
    <property type="entry name" value="LDLa"/>
    <property type="match status" value="2"/>
</dbReference>
<evidence type="ECO:0000256" key="1">
    <source>
        <dbReference type="ARBA" id="ARBA00004167"/>
    </source>
</evidence>
<dbReference type="SUPFAM" id="SSF57424">
    <property type="entry name" value="LDL receptor-like module"/>
    <property type="match status" value="3"/>
</dbReference>
<evidence type="ECO:0000313" key="9">
    <source>
        <dbReference type="WBParaSite" id="HPBE_0000531001-mRNA-1"/>
    </source>
</evidence>
<name>A0A8L8JW24_HELPZ</name>
<evidence type="ECO:0000256" key="7">
    <source>
        <dbReference type="PROSITE-ProRule" id="PRU00124"/>
    </source>
</evidence>
<dbReference type="SMART" id="SM00192">
    <property type="entry name" value="LDLa"/>
    <property type="match status" value="3"/>
</dbReference>
<dbReference type="InterPro" id="IPR002172">
    <property type="entry name" value="LDrepeatLR_classA_rpt"/>
</dbReference>
<dbReference type="InterPro" id="IPR050685">
    <property type="entry name" value="LDLR"/>
</dbReference>
<dbReference type="Pfam" id="PF00057">
    <property type="entry name" value="Ldl_recept_a"/>
    <property type="match status" value="2"/>
</dbReference>
<dbReference type="InterPro" id="IPR036055">
    <property type="entry name" value="LDL_receptor-like_sf"/>
</dbReference>
<dbReference type="PRINTS" id="PR00261">
    <property type="entry name" value="LDLRECEPTOR"/>
</dbReference>
<dbReference type="GO" id="GO:0005886">
    <property type="term" value="C:plasma membrane"/>
    <property type="evidence" value="ECO:0007669"/>
    <property type="project" value="TreeGrafter"/>
</dbReference>
<evidence type="ECO:0000256" key="4">
    <source>
        <dbReference type="ARBA" id="ARBA00022989"/>
    </source>
</evidence>
<evidence type="ECO:0000256" key="5">
    <source>
        <dbReference type="ARBA" id="ARBA00023136"/>
    </source>
</evidence>
<dbReference type="Proteomes" id="UP000050761">
    <property type="component" value="Unassembled WGS sequence"/>
</dbReference>
<sequence>LDCGFGSPRCIPRKRIRDGRIDCYSGLDEGCPSHYFVCKDKSSCLDPTLFQDGIRQCKDGSDEREQIYVQHSMILKESACAIGQFPCSNSSKCISKKKFQNGVDDCEDGSDEECTTSQVECGCGKTRCVARERVGDGFWDCEDGSDELFNVTRGMSRSTVYFDPYSAPSEFLFRPLLSDT</sequence>
<organism evidence="8 9">
    <name type="scientific">Heligmosomoides polygyrus</name>
    <name type="common">Parasitic roundworm</name>
    <dbReference type="NCBI Taxonomy" id="6339"/>
    <lineage>
        <taxon>Eukaryota</taxon>
        <taxon>Metazoa</taxon>
        <taxon>Ecdysozoa</taxon>
        <taxon>Nematoda</taxon>
        <taxon>Chromadorea</taxon>
        <taxon>Rhabditida</taxon>
        <taxon>Rhabditina</taxon>
        <taxon>Rhabditomorpha</taxon>
        <taxon>Strongyloidea</taxon>
        <taxon>Heligmosomidae</taxon>
        <taxon>Heligmosomoides</taxon>
    </lineage>
</organism>
<keyword evidence="5" id="KW-0472">Membrane</keyword>
<dbReference type="PROSITE" id="PS50068">
    <property type="entry name" value="LDLRA_2"/>
    <property type="match status" value="2"/>
</dbReference>
<dbReference type="Gene3D" id="4.10.400.10">
    <property type="entry name" value="Low-density Lipoprotein Receptor"/>
    <property type="match status" value="3"/>
</dbReference>
<proteinExistence type="predicted"/>
<evidence type="ECO:0000256" key="3">
    <source>
        <dbReference type="ARBA" id="ARBA00022737"/>
    </source>
</evidence>
<evidence type="ECO:0000313" key="8">
    <source>
        <dbReference type="Proteomes" id="UP000050761"/>
    </source>
</evidence>
<keyword evidence="4" id="KW-1133">Transmembrane helix</keyword>
<dbReference type="GO" id="GO:0016192">
    <property type="term" value="P:vesicle-mediated transport"/>
    <property type="evidence" value="ECO:0007669"/>
    <property type="project" value="UniProtKB-ARBA"/>
</dbReference>
<keyword evidence="2" id="KW-0812">Transmembrane</keyword>
<protein>
    <submittedName>
        <fullName evidence="9">Sortilin-related receptor</fullName>
    </submittedName>
</protein>
<accession>A0A8L8JW24</accession>
<keyword evidence="3" id="KW-0677">Repeat</keyword>
<dbReference type="PANTHER" id="PTHR24270">
    <property type="entry name" value="LOW-DENSITY LIPOPROTEIN RECEPTOR-RELATED"/>
    <property type="match status" value="1"/>
</dbReference>
<keyword evidence="6" id="KW-1015">Disulfide bond</keyword>
<comment type="subcellular location">
    <subcellularLocation>
        <location evidence="1">Membrane</location>
        <topology evidence="1">Single-pass membrane protein</topology>
    </subcellularLocation>
</comment>
<dbReference type="AlphaFoldDB" id="A0A8L8JW24"/>
<dbReference type="WBParaSite" id="HPBE_0000531001-mRNA-1">
    <property type="protein sequence ID" value="HPBE_0000531001-mRNA-1"/>
    <property type="gene ID" value="HPBE_0000531001"/>
</dbReference>
<comment type="caution">
    <text evidence="7">Lacks conserved residue(s) required for the propagation of feature annotation.</text>
</comment>
<evidence type="ECO:0000256" key="6">
    <source>
        <dbReference type="ARBA" id="ARBA00023157"/>
    </source>
</evidence>